<dbReference type="Proteomes" id="UP001281761">
    <property type="component" value="Unassembled WGS sequence"/>
</dbReference>
<dbReference type="EMBL" id="JARBJD010000013">
    <property type="protein sequence ID" value="KAK2962014.1"/>
    <property type="molecule type" value="Genomic_DNA"/>
</dbReference>
<proteinExistence type="predicted"/>
<evidence type="ECO:0000256" key="1">
    <source>
        <dbReference type="SAM" id="MobiDB-lite"/>
    </source>
</evidence>
<comment type="caution">
    <text evidence="2">The sequence shown here is derived from an EMBL/GenBank/DDBJ whole genome shotgun (WGS) entry which is preliminary data.</text>
</comment>
<reference evidence="2 3" key="1">
    <citation type="journal article" date="2022" name="bioRxiv">
        <title>Genomics of Preaxostyla Flagellates Illuminates Evolutionary Transitions and the Path Towards Mitochondrial Loss.</title>
        <authorList>
            <person name="Novak L.V.F."/>
            <person name="Treitli S.C."/>
            <person name="Pyrih J."/>
            <person name="Halakuc P."/>
            <person name="Pipaliya S.V."/>
            <person name="Vacek V."/>
            <person name="Brzon O."/>
            <person name="Soukal P."/>
            <person name="Eme L."/>
            <person name="Dacks J.B."/>
            <person name="Karnkowska A."/>
            <person name="Elias M."/>
            <person name="Hampl V."/>
        </authorList>
    </citation>
    <scope>NUCLEOTIDE SEQUENCE [LARGE SCALE GENOMIC DNA]</scope>
    <source>
        <strain evidence="2">NAU3</strain>
        <tissue evidence="2">Gut</tissue>
    </source>
</reference>
<sequence>MVRISIIVRLILSTSYHIHKMFTSSIFEPDFELYDEQNQYLFDEPDLKEMNQSGFLTNYDDLQLSLSDSSDEQDDAPSFDTWPDSPSPPQAHFQEYVNTPEQGSASPWGCCNVTFSPPLTPLTLLPLLPLLIPLDTSKQAPMSIVPLSLPQTKSPAPAPKNNFSVKYMIFPNGLCLTLNQSTSWLKIFKGDSSLNIQVETAMTAEPHDPKLQIPLSLCGVEQNNTRLNVDIRNAKALSEKVASCSHFEFTPLNPEKELGMHDKGQYLMKFGGCRFNSNKNTSLMKEIARQTRMDCFTNKVHHFWLVIVITPNKLAHLQTVCDGISS</sequence>
<evidence type="ECO:0000313" key="2">
    <source>
        <dbReference type="EMBL" id="KAK2962014.1"/>
    </source>
</evidence>
<name>A0ABQ9YEJ4_9EUKA</name>
<gene>
    <name evidence="2" type="ORF">BLNAU_3070</name>
</gene>
<evidence type="ECO:0000313" key="3">
    <source>
        <dbReference type="Proteomes" id="UP001281761"/>
    </source>
</evidence>
<organism evidence="2 3">
    <name type="scientific">Blattamonas nauphoetae</name>
    <dbReference type="NCBI Taxonomy" id="2049346"/>
    <lineage>
        <taxon>Eukaryota</taxon>
        <taxon>Metamonada</taxon>
        <taxon>Preaxostyla</taxon>
        <taxon>Oxymonadida</taxon>
        <taxon>Blattamonas</taxon>
    </lineage>
</organism>
<keyword evidence="3" id="KW-1185">Reference proteome</keyword>
<feature type="region of interest" description="Disordered" evidence="1">
    <location>
        <begin position="66"/>
        <end position="94"/>
    </location>
</feature>
<accession>A0ABQ9YEJ4</accession>
<protein>
    <submittedName>
        <fullName evidence="2">Uncharacterized protein</fullName>
    </submittedName>
</protein>